<dbReference type="EMBL" id="JBHSPA010000031">
    <property type="protein sequence ID" value="MFC5827947.1"/>
    <property type="molecule type" value="Genomic_DNA"/>
</dbReference>
<evidence type="ECO:0000259" key="6">
    <source>
        <dbReference type="Pfam" id="PF01494"/>
    </source>
</evidence>
<dbReference type="PANTHER" id="PTHR43004">
    <property type="entry name" value="TRK SYSTEM POTASSIUM UPTAKE PROTEIN"/>
    <property type="match status" value="1"/>
</dbReference>
<dbReference type="SUPFAM" id="SSF51905">
    <property type="entry name" value="FAD/NAD(P)-binding domain"/>
    <property type="match status" value="1"/>
</dbReference>
<dbReference type="Gene3D" id="3.50.50.60">
    <property type="entry name" value="FAD/NAD(P)-binding domain"/>
    <property type="match status" value="1"/>
</dbReference>
<feature type="transmembrane region" description="Helical" evidence="5">
    <location>
        <begin position="7"/>
        <end position="29"/>
    </location>
</feature>
<keyword evidence="3" id="KW-0274">FAD</keyword>
<dbReference type="PANTHER" id="PTHR43004:SF19">
    <property type="entry name" value="BINDING MONOOXYGENASE, PUTATIVE (JCVI)-RELATED"/>
    <property type="match status" value="1"/>
</dbReference>
<dbReference type="PRINTS" id="PR00420">
    <property type="entry name" value="RNGMNOXGNASE"/>
</dbReference>
<comment type="cofactor">
    <cofactor evidence="1">
        <name>FAD</name>
        <dbReference type="ChEBI" id="CHEBI:57692"/>
    </cofactor>
</comment>
<keyword evidence="2" id="KW-0285">Flavoprotein</keyword>
<keyword evidence="5" id="KW-0812">Transmembrane</keyword>
<organism evidence="7 8">
    <name type="scientific">Nonomuraea insulae</name>
    <dbReference type="NCBI Taxonomy" id="1616787"/>
    <lineage>
        <taxon>Bacteria</taxon>
        <taxon>Bacillati</taxon>
        <taxon>Actinomycetota</taxon>
        <taxon>Actinomycetes</taxon>
        <taxon>Streptosporangiales</taxon>
        <taxon>Streptosporangiaceae</taxon>
        <taxon>Nonomuraea</taxon>
    </lineage>
</organism>
<dbReference type="Pfam" id="PF21274">
    <property type="entry name" value="Rng_hyd_C"/>
    <property type="match status" value="1"/>
</dbReference>
<keyword evidence="5" id="KW-1133">Transmembrane helix</keyword>
<protein>
    <submittedName>
        <fullName evidence="7">FAD-dependent monooxygenase</fullName>
    </submittedName>
</protein>
<comment type="caution">
    <text evidence="7">The sequence shown here is derived from an EMBL/GenBank/DDBJ whole genome shotgun (WGS) entry which is preliminary data.</text>
</comment>
<dbReference type="Gene3D" id="3.30.9.10">
    <property type="entry name" value="D-Amino Acid Oxidase, subunit A, domain 2"/>
    <property type="match status" value="1"/>
</dbReference>
<dbReference type="GO" id="GO:0004497">
    <property type="term" value="F:monooxygenase activity"/>
    <property type="evidence" value="ECO:0007669"/>
    <property type="project" value="UniProtKB-KW"/>
</dbReference>
<keyword evidence="8" id="KW-1185">Reference proteome</keyword>
<dbReference type="Pfam" id="PF01494">
    <property type="entry name" value="FAD_binding_3"/>
    <property type="match status" value="1"/>
</dbReference>
<reference evidence="8" key="1">
    <citation type="journal article" date="2019" name="Int. J. Syst. Evol. Microbiol.">
        <title>The Global Catalogue of Microorganisms (GCM) 10K type strain sequencing project: providing services to taxonomists for standard genome sequencing and annotation.</title>
        <authorList>
            <consortium name="The Broad Institute Genomics Platform"/>
            <consortium name="The Broad Institute Genome Sequencing Center for Infectious Disease"/>
            <person name="Wu L."/>
            <person name="Ma J."/>
        </authorList>
    </citation>
    <scope>NUCLEOTIDE SEQUENCE [LARGE SCALE GENOMIC DNA]</scope>
    <source>
        <strain evidence="8">CCUG 53903</strain>
    </source>
</reference>
<evidence type="ECO:0000313" key="8">
    <source>
        <dbReference type="Proteomes" id="UP001596058"/>
    </source>
</evidence>
<dbReference type="Gene3D" id="3.40.30.120">
    <property type="match status" value="1"/>
</dbReference>
<evidence type="ECO:0000256" key="2">
    <source>
        <dbReference type="ARBA" id="ARBA00022630"/>
    </source>
</evidence>
<gene>
    <name evidence="7" type="ORF">ACFPZ3_29135</name>
</gene>
<dbReference type="RefSeq" id="WP_379517447.1">
    <property type="nucleotide sequence ID" value="NZ_JBHSPA010000031.1"/>
</dbReference>
<sequence>MRKEKTPVLVVGGGVAGISTVAFLAVYGVPSVMVERRPGTSTHPRARGVNARTMELLAALGVDDRVRAADSARALAANSGIRAMETLAGQEYGEMRATYFVDPLVSLEHISPAGWCLCDQDELEPILMECAVELGADVRFGTALESWTQDGDGVRAVVREAATDEVHTIEAGYLVAADGGGSRVRQGLGISRSGAGTLAHYLNIHFHADLREALGERRFILSYVVNSHLMGALVPVDNAVNWLLHVMYDPESGQSPDDFPEERCAELVRAATGLPDLDVKIKSVLPWEAAGLTADSYRQGRVFLVGDAAHVMPPSGALGSNTGIQDAQNLAWKLAMVARGQAGPGLLDSYEAERRPVALATVEQAVLRSQDRPALVGEEGESVEGIEPDHTVHFRQLYRSTAVATSPHTRPAPGGSPRARPGSVPGGSFRGHSGAGEDDSPWAGDRDGLPGTRAPHARVSLDGRRISMIDLFGRSWTLITGSAEPWAPAMAPVAARLGLEVAVYRLGVELTGPDDRCAAAYGGAGTATLVRPDGFVAWRSDRPSPDPDATLETILRALLDLPRTTEEAMMPMPRGTDARTLLEGP</sequence>
<proteinExistence type="predicted"/>
<feature type="region of interest" description="Disordered" evidence="4">
    <location>
        <begin position="402"/>
        <end position="456"/>
    </location>
</feature>
<accession>A0ABW1CRR2</accession>
<evidence type="ECO:0000256" key="1">
    <source>
        <dbReference type="ARBA" id="ARBA00001974"/>
    </source>
</evidence>
<evidence type="ECO:0000313" key="7">
    <source>
        <dbReference type="EMBL" id="MFC5827947.1"/>
    </source>
</evidence>
<evidence type="ECO:0000256" key="5">
    <source>
        <dbReference type="SAM" id="Phobius"/>
    </source>
</evidence>
<dbReference type="Proteomes" id="UP001596058">
    <property type="component" value="Unassembled WGS sequence"/>
</dbReference>
<keyword evidence="5" id="KW-0472">Membrane</keyword>
<dbReference type="InterPro" id="IPR050641">
    <property type="entry name" value="RIFMO-like"/>
</dbReference>
<dbReference type="InterPro" id="IPR002938">
    <property type="entry name" value="FAD-bd"/>
</dbReference>
<feature type="domain" description="FAD-binding" evidence="6">
    <location>
        <begin position="5"/>
        <end position="364"/>
    </location>
</feature>
<feature type="compositionally biased region" description="Low complexity" evidence="4">
    <location>
        <begin position="411"/>
        <end position="423"/>
    </location>
</feature>
<name>A0ABW1CRR2_9ACTN</name>
<dbReference type="InterPro" id="IPR036188">
    <property type="entry name" value="FAD/NAD-bd_sf"/>
</dbReference>
<keyword evidence="7" id="KW-0560">Oxidoreductase</keyword>
<keyword evidence="7" id="KW-0503">Monooxygenase</keyword>
<evidence type="ECO:0000256" key="4">
    <source>
        <dbReference type="SAM" id="MobiDB-lite"/>
    </source>
</evidence>
<evidence type="ECO:0000256" key="3">
    <source>
        <dbReference type="ARBA" id="ARBA00022827"/>
    </source>
</evidence>